<name>A0A3B1A6F4_9ZZZZ</name>
<proteinExistence type="predicted"/>
<organism evidence="6">
    <name type="scientific">hydrothermal vent metagenome</name>
    <dbReference type="NCBI Taxonomy" id="652676"/>
    <lineage>
        <taxon>unclassified sequences</taxon>
        <taxon>metagenomes</taxon>
        <taxon>ecological metagenomes</taxon>
    </lineage>
</organism>
<dbReference type="EMBL" id="UOFU01000036">
    <property type="protein sequence ID" value="VAW93769.1"/>
    <property type="molecule type" value="Genomic_DNA"/>
</dbReference>
<keyword evidence="4 6" id="KW-0255">Endonuclease</keyword>
<protein>
    <submittedName>
        <fullName evidence="6">Endonuclease V</fullName>
        <ecNumber evidence="6">3.1.21.7</ecNumber>
    </submittedName>
</protein>
<dbReference type="GO" id="GO:0016891">
    <property type="term" value="F:RNA endonuclease activity producing 5'-phosphomonoesters, hydrolytic mechanism"/>
    <property type="evidence" value="ECO:0007669"/>
    <property type="project" value="TreeGrafter"/>
</dbReference>
<reference evidence="6" key="1">
    <citation type="submission" date="2018-06" db="EMBL/GenBank/DDBJ databases">
        <authorList>
            <person name="Zhirakovskaya E."/>
        </authorList>
    </citation>
    <scope>NUCLEOTIDE SEQUENCE</scope>
</reference>
<gene>
    <name evidence="6" type="ORF">MNBD_GAMMA20-379</name>
</gene>
<dbReference type="PANTHER" id="PTHR28511">
    <property type="entry name" value="ENDONUCLEASE V"/>
    <property type="match status" value="1"/>
</dbReference>
<evidence type="ECO:0000256" key="5">
    <source>
        <dbReference type="ARBA" id="ARBA00022801"/>
    </source>
</evidence>
<evidence type="ECO:0000256" key="3">
    <source>
        <dbReference type="ARBA" id="ARBA00022722"/>
    </source>
</evidence>
<dbReference type="GO" id="GO:0043737">
    <property type="term" value="F:deoxyribonuclease V activity"/>
    <property type="evidence" value="ECO:0007669"/>
    <property type="project" value="UniProtKB-EC"/>
</dbReference>
<dbReference type="InterPro" id="IPR007581">
    <property type="entry name" value="Endonuclease-V"/>
</dbReference>
<evidence type="ECO:0000313" key="6">
    <source>
        <dbReference type="EMBL" id="VAW93769.1"/>
    </source>
</evidence>
<dbReference type="GO" id="GO:0006281">
    <property type="term" value="P:DNA repair"/>
    <property type="evidence" value="ECO:0007669"/>
    <property type="project" value="InterPro"/>
</dbReference>
<dbReference type="PANTHER" id="PTHR28511:SF1">
    <property type="entry name" value="ENDONUCLEASE V"/>
    <property type="match status" value="1"/>
</dbReference>
<evidence type="ECO:0000256" key="4">
    <source>
        <dbReference type="ARBA" id="ARBA00022759"/>
    </source>
</evidence>
<evidence type="ECO:0000256" key="2">
    <source>
        <dbReference type="ARBA" id="ARBA00022490"/>
    </source>
</evidence>
<sequence>MDKEEVIGAVLRTRDKVNPLYVSVGHRIDLQTAIDYVLCCTTRYRLPETTRQAHRLAAD</sequence>
<keyword evidence="3" id="KW-0540">Nuclease</keyword>
<dbReference type="AlphaFoldDB" id="A0A3B1A6F4"/>
<dbReference type="Pfam" id="PF04493">
    <property type="entry name" value="Endonuclease_5"/>
    <property type="match status" value="1"/>
</dbReference>
<dbReference type="EC" id="3.1.21.7" evidence="6"/>
<keyword evidence="5 6" id="KW-0378">Hydrolase</keyword>
<accession>A0A3B1A6F4</accession>
<evidence type="ECO:0000256" key="1">
    <source>
        <dbReference type="ARBA" id="ARBA00004496"/>
    </source>
</evidence>
<comment type="subcellular location">
    <subcellularLocation>
        <location evidence="1">Cytoplasm</location>
    </subcellularLocation>
</comment>
<keyword evidence="2" id="KW-0963">Cytoplasm</keyword>
<dbReference type="GO" id="GO:0005737">
    <property type="term" value="C:cytoplasm"/>
    <property type="evidence" value="ECO:0007669"/>
    <property type="project" value="UniProtKB-SubCell"/>
</dbReference>
<dbReference type="Gene3D" id="3.30.2170.10">
    <property type="entry name" value="archaeoglobus fulgidus dsm 4304 superfamily"/>
    <property type="match status" value="1"/>
</dbReference>
<dbReference type="GO" id="GO:0003727">
    <property type="term" value="F:single-stranded RNA binding"/>
    <property type="evidence" value="ECO:0007669"/>
    <property type="project" value="TreeGrafter"/>
</dbReference>